<dbReference type="EMBL" id="JAAIUW010000006">
    <property type="protein sequence ID" value="KAF7827135.1"/>
    <property type="molecule type" value="Genomic_DNA"/>
</dbReference>
<protein>
    <submittedName>
        <fullName evidence="2">Uncharacterized protein</fullName>
    </submittedName>
</protein>
<evidence type="ECO:0000313" key="3">
    <source>
        <dbReference type="Proteomes" id="UP000634136"/>
    </source>
</evidence>
<dbReference type="AlphaFoldDB" id="A0A834WKY4"/>
<evidence type="ECO:0000256" key="1">
    <source>
        <dbReference type="SAM" id="MobiDB-lite"/>
    </source>
</evidence>
<feature type="compositionally biased region" description="Polar residues" evidence="1">
    <location>
        <begin position="1"/>
        <end position="10"/>
    </location>
</feature>
<sequence>MDTKFAQNEYQTKDKQTDEGTSTLKEAGLRPGRDLAVAP</sequence>
<evidence type="ECO:0000313" key="2">
    <source>
        <dbReference type="EMBL" id="KAF7827135.1"/>
    </source>
</evidence>
<reference evidence="2" key="1">
    <citation type="submission" date="2020-09" db="EMBL/GenBank/DDBJ databases">
        <title>Genome-Enabled Discovery of Anthraquinone Biosynthesis in Senna tora.</title>
        <authorList>
            <person name="Kang S.-H."/>
            <person name="Pandey R.P."/>
            <person name="Lee C.-M."/>
            <person name="Sim J.-S."/>
            <person name="Jeong J.-T."/>
            <person name="Choi B.-S."/>
            <person name="Jung M."/>
            <person name="Ginzburg D."/>
            <person name="Zhao K."/>
            <person name="Won S.Y."/>
            <person name="Oh T.-J."/>
            <person name="Yu Y."/>
            <person name="Kim N.-H."/>
            <person name="Lee O.R."/>
            <person name="Lee T.-H."/>
            <person name="Bashyal P."/>
            <person name="Kim T.-S."/>
            <person name="Lee W.-H."/>
            <person name="Kawkins C."/>
            <person name="Kim C.-K."/>
            <person name="Kim J.S."/>
            <person name="Ahn B.O."/>
            <person name="Rhee S.Y."/>
            <person name="Sohng J.K."/>
        </authorList>
    </citation>
    <scope>NUCLEOTIDE SEQUENCE</scope>
    <source>
        <tissue evidence="2">Leaf</tissue>
    </source>
</reference>
<accession>A0A834WKY4</accession>
<dbReference type="Proteomes" id="UP000634136">
    <property type="component" value="Unassembled WGS sequence"/>
</dbReference>
<comment type="caution">
    <text evidence="2">The sequence shown here is derived from an EMBL/GenBank/DDBJ whole genome shotgun (WGS) entry which is preliminary data.</text>
</comment>
<organism evidence="2 3">
    <name type="scientific">Senna tora</name>
    <dbReference type="NCBI Taxonomy" id="362788"/>
    <lineage>
        <taxon>Eukaryota</taxon>
        <taxon>Viridiplantae</taxon>
        <taxon>Streptophyta</taxon>
        <taxon>Embryophyta</taxon>
        <taxon>Tracheophyta</taxon>
        <taxon>Spermatophyta</taxon>
        <taxon>Magnoliopsida</taxon>
        <taxon>eudicotyledons</taxon>
        <taxon>Gunneridae</taxon>
        <taxon>Pentapetalae</taxon>
        <taxon>rosids</taxon>
        <taxon>fabids</taxon>
        <taxon>Fabales</taxon>
        <taxon>Fabaceae</taxon>
        <taxon>Caesalpinioideae</taxon>
        <taxon>Cassia clade</taxon>
        <taxon>Senna</taxon>
    </lineage>
</organism>
<gene>
    <name evidence="2" type="ORF">G2W53_018299</name>
</gene>
<feature type="region of interest" description="Disordered" evidence="1">
    <location>
        <begin position="1"/>
        <end position="39"/>
    </location>
</feature>
<proteinExistence type="predicted"/>
<keyword evidence="3" id="KW-1185">Reference proteome</keyword>
<name>A0A834WKY4_9FABA</name>